<dbReference type="OrthoDB" id="9810303at2"/>
<evidence type="ECO:0000313" key="7">
    <source>
        <dbReference type="Proteomes" id="UP000323221"/>
    </source>
</evidence>
<proteinExistence type="inferred from homology"/>
<sequence>MLRAPRGGRPSTVSQRGPAGRRPGSRVRGCTRSCPRPLGAPLRAIVLVPTYDEIEALPVTMDRLLQAAPDVEVIVIDDSSPDGTGELADAMAAADPRISVLHRPAKQGLGAAYLDGMRLALERGADAVVEFDADGSHPADAVPRMLARLRHGARPGADLVIGSRWVAGGGIVDWPWHREAISRAGNLYARVALGSPVHDMTAGCRAYTAELLRRLPLDDVRSQGYCFQIDMTRRAHDAGAAVVEEPILFRERELGVSKMTPGIVREALTHVTGWAIGRAMRRAAESLRSVRRTPSSP</sequence>
<dbReference type="FunFam" id="3.90.550.10:FF:000122">
    <property type="entry name" value="Dolichol-phosphate mannosyltransferase subunit 1"/>
    <property type="match status" value="1"/>
</dbReference>
<dbReference type="GO" id="GO:0016020">
    <property type="term" value="C:membrane"/>
    <property type="evidence" value="ECO:0007669"/>
    <property type="project" value="GOC"/>
</dbReference>
<dbReference type="GO" id="GO:0009247">
    <property type="term" value="P:glycolipid biosynthetic process"/>
    <property type="evidence" value="ECO:0007669"/>
    <property type="project" value="TreeGrafter"/>
</dbReference>
<dbReference type="SUPFAM" id="SSF53448">
    <property type="entry name" value="Nucleotide-diphospho-sugar transferases"/>
    <property type="match status" value="1"/>
</dbReference>
<dbReference type="Gene3D" id="3.90.550.10">
    <property type="entry name" value="Spore Coat Polysaccharide Biosynthesis Protein SpsA, Chain A"/>
    <property type="match status" value="1"/>
</dbReference>
<dbReference type="CDD" id="cd06442">
    <property type="entry name" value="DPM1_like"/>
    <property type="match status" value="1"/>
</dbReference>
<comment type="caution">
    <text evidence="6">The sequence shown here is derived from an EMBL/GenBank/DDBJ whole genome shotgun (WGS) entry which is preliminary data.</text>
</comment>
<evidence type="ECO:0000256" key="4">
    <source>
        <dbReference type="SAM" id="MobiDB-lite"/>
    </source>
</evidence>
<gene>
    <name evidence="6" type="ORF">FQ330_11715</name>
</gene>
<dbReference type="Proteomes" id="UP000323221">
    <property type="component" value="Unassembled WGS sequence"/>
</dbReference>
<keyword evidence="2" id="KW-0328">Glycosyltransferase</keyword>
<dbReference type="PANTHER" id="PTHR43398:SF1">
    <property type="entry name" value="DOLICHOL-PHOSPHATE MANNOSYLTRANSFERASE SUBUNIT 1"/>
    <property type="match status" value="1"/>
</dbReference>
<dbReference type="InterPro" id="IPR001173">
    <property type="entry name" value="Glyco_trans_2-like"/>
</dbReference>
<accession>A0A5M8Q6W0</accession>
<name>A0A5M8Q6W0_9MICO</name>
<keyword evidence="3" id="KW-0808">Transferase</keyword>
<protein>
    <submittedName>
        <fullName evidence="6">Polyprenol monophosphomannose synthase</fullName>
    </submittedName>
</protein>
<dbReference type="EMBL" id="VOIR01000017">
    <property type="protein sequence ID" value="KAA6430838.1"/>
    <property type="molecule type" value="Genomic_DNA"/>
</dbReference>
<dbReference type="InterPro" id="IPR039528">
    <property type="entry name" value="DPM1-like"/>
</dbReference>
<dbReference type="GO" id="GO:0004582">
    <property type="term" value="F:dolichyl-phosphate beta-D-mannosyltransferase activity"/>
    <property type="evidence" value="ECO:0007669"/>
    <property type="project" value="InterPro"/>
</dbReference>
<organism evidence="6 7">
    <name type="scientific">Agrococcus sediminis</name>
    <dbReference type="NCBI Taxonomy" id="2599924"/>
    <lineage>
        <taxon>Bacteria</taxon>
        <taxon>Bacillati</taxon>
        <taxon>Actinomycetota</taxon>
        <taxon>Actinomycetes</taxon>
        <taxon>Micrococcales</taxon>
        <taxon>Microbacteriaceae</taxon>
        <taxon>Agrococcus</taxon>
    </lineage>
</organism>
<evidence type="ECO:0000256" key="1">
    <source>
        <dbReference type="ARBA" id="ARBA00006739"/>
    </source>
</evidence>
<reference evidence="6 7" key="1">
    <citation type="submission" date="2019-08" db="EMBL/GenBank/DDBJ databases">
        <title>Agrococcus lahaulensis sp. nov., isolated from a cold desert of the Indian Himalayas.</title>
        <authorList>
            <person name="Qu J.H."/>
        </authorList>
    </citation>
    <scope>NUCLEOTIDE SEQUENCE [LARGE SCALE GENOMIC DNA]</scope>
    <source>
        <strain evidence="6 7">NS18</strain>
    </source>
</reference>
<evidence type="ECO:0000259" key="5">
    <source>
        <dbReference type="Pfam" id="PF00535"/>
    </source>
</evidence>
<feature type="domain" description="Glycosyltransferase 2-like" evidence="5">
    <location>
        <begin position="46"/>
        <end position="214"/>
    </location>
</feature>
<keyword evidence="7" id="KW-1185">Reference proteome</keyword>
<dbReference type="PANTHER" id="PTHR43398">
    <property type="entry name" value="DOLICHOL-PHOSPHATE MANNOSYLTRANSFERASE SUBUNIT 1"/>
    <property type="match status" value="1"/>
</dbReference>
<dbReference type="InterPro" id="IPR029044">
    <property type="entry name" value="Nucleotide-diphossugar_trans"/>
</dbReference>
<dbReference type="Pfam" id="PF00535">
    <property type="entry name" value="Glycos_transf_2"/>
    <property type="match status" value="1"/>
</dbReference>
<comment type="similarity">
    <text evidence="1">Belongs to the glycosyltransferase 2 family.</text>
</comment>
<dbReference type="AlphaFoldDB" id="A0A5M8Q6W0"/>
<evidence type="ECO:0000313" key="6">
    <source>
        <dbReference type="EMBL" id="KAA6430838.1"/>
    </source>
</evidence>
<evidence type="ECO:0000256" key="2">
    <source>
        <dbReference type="ARBA" id="ARBA00022676"/>
    </source>
</evidence>
<evidence type="ECO:0000256" key="3">
    <source>
        <dbReference type="ARBA" id="ARBA00022679"/>
    </source>
</evidence>
<feature type="region of interest" description="Disordered" evidence="4">
    <location>
        <begin position="1"/>
        <end position="32"/>
    </location>
</feature>